<dbReference type="SUPFAM" id="SSF53649">
    <property type="entry name" value="Alkaline phosphatase-like"/>
    <property type="match status" value="1"/>
</dbReference>
<dbReference type="Proteomes" id="UP000694865">
    <property type="component" value="Unplaced"/>
</dbReference>
<dbReference type="PANTHER" id="PTHR10974">
    <property type="entry name" value="FI08016P-RELATED"/>
    <property type="match status" value="1"/>
</dbReference>
<dbReference type="GeneID" id="100366887"/>
<dbReference type="Pfam" id="PF02995">
    <property type="entry name" value="DUF229"/>
    <property type="match status" value="2"/>
</dbReference>
<dbReference type="InterPro" id="IPR017850">
    <property type="entry name" value="Alkaline_phosphatase_core_sf"/>
</dbReference>
<evidence type="ECO:0000313" key="1">
    <source>
        <dbReference type="Proteomes" id="UP000694865"/>
    </source>
</evidence>
<organism evidence="1 2">
    <name type="scientific">Saccoglossus kowalevskii</name>
    <name type="common">Acorn worm</name>
    <dbReference type="NCBI Taxonomy" id="10224"/>
    <lineage>
        <taxon>Eukaryota</taxon>
        <taxon>Metazoa</taxon>
        <taxon>Hemichordata</taxon>
        <taxon>Enteropneusta</taxon>
        <taxon>Harrimaniidae</taxon>
        <taxon>Saccoglossus</taxon>
    </lineage>
</organism>
<dbReference type="RefSeq" id="XP_006825598.1">
    <property type="nucleotide sequence ID" value="XM_006825535.1"/>
</dbReference>
<sequence length="936" mass="106304">MHVRSPICEGGICFQSHSRGELEPCKTRRGPPCTRLLGPAGRIEGVAAGAGARGMEIAGESCNRVSPSGESKDRSCSAFKPEYTDTISATDVWVWRFHIRGDLSSVENNSTSFSSSVKQKVTPDPPRGYDDLLREECVLIRPPTTPRPSPPPDVVEQKHVVGDGHLTKEEAKQWILCLAYDDRYPEHVLKHLKVNYVSTSYSKLHYKLYLFCEVRIVRWRRSPHRGGPVDDGSNGQVPLPWEIPVRPVKEFTEHTKTVYVPHSALVRACEYCVGKGNENLGYETIRTASPVLSIDEDNIKTTAKRFADRHLIDYHNERVLQQRVRVAPVFDVEWTYRNKKGNVWLYGDFLKAESTDLSSIKSRSSSARKTPQGRLKGLLLFFSISLLPKFRVEHPSFASNLQSNNLTIFGMDVQTKMKMALLPRYYILMSIYLTLMCYLHSKYMLASGPKQNHKSEWIIKKIAGRDENTNASNTAHESETDDAITNVVNITESTRGKGENLVVLLDSVDSDFVQVTCKSVTSNRVAEYTNLLAHVHPRNSFKRNFHRVPSSLSKTNVVMLGFDSTSSMSVLRLLPKSYSFLINTMKSFVLHKYNILGDGTVSAFFPWLLGKPYTGKDEICDMSDTLDNCPFIWNRFNSSGYVTMYAEDSPTINVFSHYFKGFRDQPTSHYMQPFWLKTSSVSFCIGNKPQHQILFDYLHNFQNTYKNVPHFAFTFLNKISHDSISTLQWADDDLLAYLTAVYYKGLFDNTIFILMSDHGSRFSSVRKTPQGRQEELLPFFSIFLPPKLRVEHPSRGISLFDTIPHNRSCRDAGIPPHYCSCLPWQPATKDEMESMKVLMIQVLNSGSIKYRHLCDELKLHKMHSANTSMFTKQDSDKDTHSNGIKKNRIKLYRSVIETVPGHGIYDITVPVGIDVKNIDPSYPLVGISTLHQHGRT</sequence>
<gene>
    <name evidence="2" type="primary">LOC100366887</name>
</gene>
<accession>A0ABM0N007</accession>
<reference evidence="2" key="1">
    <citation type="submission" date="2025-08" db="UniProtKB">
        <authorList>
            <consortium name="RefSeq"/>
        </authorList>
    </citation>
    <scope>IDENTIFICATION</scope>
    <source>
        <tissue evidence="2">Testes</tissue>
    </source>
</reference>
<name>A0ABM0N007_SACKO</name>
<dbReference type="InterPro" id="IPR004245">
    <property type="entry name" value="DUF229"/>
</dbReference>
<keyword evidence="1" id="KW-1185">Reference proteome</keyword>
<dbReference type="CDD" id="cd16021">
    <property type="entry name" value="ALP_like"/>
    <property type="match status" value="1"/>
</dbReference>
<dbReference type="PANTHER" id="PTHR10974:SF1">
    <property type="entry name" value="FI08016P-RELATED"/>
    <property type="match status" value="1"/>
</dbReference>
<evidence type="ECO:0000313" key="2">
    <source>
        <dbReference type="RefSeq" id="XP_006825598.1"/>
    </source>
</evidence>
<dbReference type="Gene3D" id="3.40.720.10">
    <property type="entry name" value="Alkaline Phosphatase, subunit A"/>
    <property type="match status" value="1"/>
</dbReference>
<proteinExistence type="predicted"/>
<protein>
    <submittedName>
        <fullName evidence="2">Uncharacterized protein LOC100366887</fullName>
    </submittedName>
</protein>
<feature type="non-terminal residue" evidence="2">
    <location>
        <position position="936"/>
    </location>
</feature>